<dbReference type="GO" id="GO:0033842">
    <property type="term" value="F:N-acetyl-beta-glucosaminyl-derivative 4-beta-N-acetylgalactosaminyltransferase activity"/>
    <property type="evidence" value="ECO:0007669"/>
    <property type="project" value="TreeGrafter"/>
</dbReference>
<dbReference type="Proteomes" id="UP000694843">
    <property type="component" value="Unplaced"/>
</dbReference>
<dbReference type="OrthoDB" id="10038994at2759"/>
<dbReference type="GO" id="GO:0008378">
    <property type="term" value="F:galactosyltransferase activity"/>
    <property type="evidence" value="ECO:0007669"/>
    <property type="project" value="TreeGrafter"/>
</dbReference>
<evidence type="ECO:0000313" key="15">
    <source>
        <dbReference type="RefSeq" id="XP_018027580.1"/>
    </source>
</evidence>
<dbReference type="GO" id="GO:0005975">
    <property type="term" value="P:carbohydrate metabolic process"/>
    <property type="evidence" value="ECO:0007669"/>
    <property type="project" value="InterPro"/>
</dbReference>
<dbReference type="InterPro" id="IPR029044">
    <property type="entry name" value="Nucleotide-diphossugar_trans"/>
</dbReference>
<dbReference type="PANTHER" id="PTHR19300:SF57">
    <property type="entry name" value="BETA-1,4-N-ACETYLGALACTOSAMINYLTRANSFERASE"/>
    <property type="match status" value="1"/>
</dbReference>
<organism evidence="14 15">
    <name type="scientific">Hyalella azteca</name>
    <name type="common">Amphipod</name>
    <dbReference type="NCBI Taxonomy" id="294128"/>
    <lineage>
        <taxon>Eukaryota</taxon>
        <taxon>Metazoa</taxon>
        <taxon>Ecdysozoa</taxon>
        <taxon>Arthropoda</taxon>
        <taxon>Crustacea</taxon>
        <taxon>Multicrustacea</taxon>
        <taxon>Malacostraca</taxon>
        <taxon>Eumalacostraca</taxon>
        <taxon>Peracarida</taxon>
        <taxon>Amphipoda</taxon>
        <taxon>Senticaudata</taxon>
        <taxon>Talitrida</taxon>
        <taxon>Talitroidea</taxon>
        <taxon>Hyalellidae</taxon>
        <taxon>Hyalella</taxon>
    </lineage>
</organism>
<dbReference type="CDD" id="cd00899">
    <property type="entry name" value="b4GalT"/>
    <property type="match status" value="1"/>
</dbReference>
<keyword evidence="6" id="KW-0812">Transmembrane</keyword>
<feature type="region of interest" description="Disordered" evidence="11">
    <location>
        <begin position="206"/>
        <end position="226"/>
    </location>
</feature>
<dbReference type="GeneID" id="108682847"/>
<feature type="compositionally biased region" description="Basic and acidic residues" evidence="11">
    <location>
        <begin position="209"/>
        <end position="221"/>
    </location>
</feature>
<keyword evidence="14" id="KW-1185">Reference proteome</keyword>
<dbReference type="Pfam" id="PF13733">
    <property type="entry name" value="Glyco_transf_7N"/>
    <property type="match status" value="1"/>
</dbReference>
<dbReference type="PANTHER" id="PTHR19300">
    <property type="entry name" value="BETA-1,4-GALACTOSYLTRANSFERASE"/>
    <property type="match status" value="1"/>
</dbReference>
<feature type="region of interest" description="Disordered" evidence="11">
    <location>
        <begin position="142"/>
        <end position="168"/>
    </location>
</feature>
<keyword evidence="10" id="KW-0325">Glycoprotein</keyword>
<dbReference type="InterPro" id="IPR027995">
    <property type="entry name" value="Galactosyl_T_N"/>
</dbReference>
<dbReference type="GO" id="GO:0006688">
    <property type="term" value="P:glycosphingolipid biosynthetic process"/>
    <property type="evidence" value="ECO:0007669"/>
    <property type="project" value="TreeGrafter"/>
</dbReference>
<proteinExistence type="inferred from homology"/>
<keyword evidence="9" id="KW-0472">Membrane</keyword>
<evidence type="ECO:0000256" key="8">
    <source>
        <dbReference type="ARBA" id="ARBA00022989"/>
    </source>
</evidence>
<evidence type="ECO:0000256" key="9">
    <source>
        <dbReference type="ARBA" id="ARBA00023136"/>
    </source>
</evidence>
<evidence type="ECO:0000256" key="2">
    <source>
        <dbReference type="ARBA" id="ARBA00004922"/>
    </source>
</evidence>
<dbReference type="RefSeq" id="XP_018027580.1">
    <property type="nucleotide sequence ID" value="XM_018172091.2"/>
</dbReference>
<dbReference type="PRINTS" id="PR02050">
    <property type="entry name" value="B14GALTRFASE"/>
</dbReference>
<evidence type="ECO:0000256" key="7">
    <source>
        <dbReference type="ARBA" id="ARBA00022968"/>
    </source>
</evidence>
<gene>
    <name evidence="15" type="primary">LOC108682847</name>
</gene>
<evidence type="ECO:0000256" key="1">
    <source>
        <dbReference type="ARBA" id="ARBA00004606"/>
    </source>
</evidence>
<dbReference type="GO" id="GO:0005794">
    <property type="term" value="C:Golgi apparatus"/>
    <property type="evidence" value="ECO:0007669"/>
    <property type="project" value="TreeGrafter"/>
</dbReference>
<keyword evidence="8" id="KW-1133">Transmembrane helix</keyword>
<keyword evidence="7" id="KW-0735">Signal-anchor</keyword>
<evidence type="ECO:0000256" key="6">
    <source>
        <dbReference type="ARBA" id="ARBA00022692"/>
    </source>
</evidence>
<feature type="domain" description="Galactosyltransferase C-terminal" evidence="12">
    <location>
        <begin position="386"/>
        <end position="463"/>
    </location>
</feature>
<dbReference type="Gene3D" id="3.90.550.10">
    <property type="entry name" value="Spore Coat Polysaccharide Biosynthesis Protein SpsA, Chain A"/>
    <property type="match status" value="1"/>
</dbReference>
<comment type="similarity">
    <text evidence="3">Belongs to the glycosyltransferase 7 family.</text>
</comment>
<evidence type="ECO:0000259" key="13">
    <source>
        <dbReference type="Pfam" id="PF13733"/>
    </source>
</evidence>
<evidence type="ECO:0000256" key="5">
    <source>
        <dbReference type="ARBA" id="ARBA00022679"/>
    </source>
</evidence>
<comment type="subcellular location">
    <subcellularLocation>
        <location evidence="1">Membrane</location>
        <topology evidence="1">Single-pass type II membrane protein</topology>
    </subcellularLocation>
</comment>
<feature type="region of interest" description="Disordered" evidence="11">
    <location>
        <begin position="1"/>
        <end position="27"/>
    </location>
</feature>
<dbReference type="Pfam" id="PF02709">
    <property type="entry name" value="Glyco_transf_7C"/>
    <property type="match status" value="1"/>
</dbReference>
<dbReference type="InterPro" id="IPR003859">
    <property type="entry name" value="Galactosyl_T"/>
</dbReference>
<keyword evidence="5" id="KW-0808">Transferase</keyword>
<sequence>MMYGPASYSRGTHTYRSVGRGTGGPDKPHRILHRQLPSAITHSCGADDPYQQVQSYGWSECSAVLCGCCSPACCSPACYSLPFACCRCLGSVGGRQPWKVLVLLLLVLTGVQLYTSVASSRRSSPLFTVNLSSPAVVWDPEGLPHFKGQQGERGSEKTSPSLPSDHNDLRDVKLLGLGGVNNSVDDGPPAQLVHMDSQVIDHSLNHSTVRGDGRDKNDLRNKKGNNLTGVNNLTGKVPHMSLLSDELPACPPVPPLLGGPVAVDASTADLLTEERRHPELLLGGKWRPLECQSRHKVAIIIPYRSRAAHLAILLRHLHPFLQKQQLDYSIFVVEQAGNGKFNRAMLLNIGALESVKLYPYECFIFHDIDLLPEDARNLYTCPQQPRHMSVAIDTMQYRLPYNDIFGGVSALSVEHLRKVNGFSNKFWGWGGEDDDMSNRIKFHGLYISRYPANIARYTMLSHKKQDPNPQRYQALYSGKKRFSSDGLNSVKYRVLDVQLRRLFTWIYVEPLKS</sequence>
<evidence type="ECO:0000259" key="12">
    <source>
        <dbReference type="Pfam" id="PF02709"/>
    </source>
</evidence>
<evidence type="ECO:0000256" key="4">
    <source>
        <dbReference type="ARBA" id="ARBA00022676"/>
    </source>
</evidence>
<name>A0A8B7PNL2_HYAAZ</name>
<evidence type="ECO:0000256" key="11">
    <source>
        <dbReference type="SAM" id="MobiDB-lite"/>
    </source>
</evidence>
<evidence type="ECO:0000313" key="14">
    <source>
        <dbReference type="Proteomes" id="UP000694843"/>
    </source>
</evidence>
<reference evidence="15" key="1">
    <citation type="submission" date="2025-08" db="UniProtKB">
        <authorList>
            <consortium name="RefSeq"/>
        </authorList>
    </citation>
    <scope>IDENTIFICATION</scope>
    <source>
        <tissue evidence="15">Whole organism</tissue>
    </source>
</reference>
<protein>
    <submittedName>
        <fullName evidence="15">Beta-1,4-N-acetylgalactosaminyltransferase bre-4</fullName>
    </submittedName>
</protein>
<dbReference type="InterPro" id="IPR027791">
    <property type="entry name" value="Galactosyl_T_C"/>
</dbReference>
<comment type="pathway">
    <text evidence="2">Protein modification; protein glycosylation.</text>
</comment>
<dbReference type="AlphaFoldDB" id="A0A8B7PNL2"/>
<feature type="domain" description="Galactosyltransferase N-terminal" evidence="13">
    <location>
        <begin position="250"/>
        <end position="382"/>
    </location>
</feature>
<dbReference type="UniPathway" id="UPA00378"/>
<dbReference type="KEGG" id="hazt:108682847"/>
<keyword evidence="4" id="KW-0328">Glycosyltransferase</keyword>
<evidence type="ECO:0000256" key="10">
    <source>
        <dbReference type="ARBA" id="ARBA00023180"/>
    </source>
</evidence>
<dbReference type="SUPFAM" id="SSF53448">
    <property type="entry name" value="Nucleotide-diphospho-sugar transferases"/>
    <property type="match status" value="1"/>
</dbReference>
<accession>A0A8B7PNL2</accession>
<evidence type="ECO:0000256" key="3">
    <source>
        <dbReference type="ARBA" id="ARBA00005735"/>
    </source>
</evidence>
<dbReference type="GO" id="GO:0016020">
    <property type="term" value="C:membrane"/>
    <property type="evidence" value="ECO:0007669"/>
    <property type="project" value="UniProtKB-SubCell"/>
</dbReference>